<organism evidence="3 4">
    <name type="scientific">Saccoglossus kowalevskii</name>
    <name type="common">Acorn worm</name>
    <dbReference type="NCBI Taxonomy" id="10224"/>
    <lineage>
        <taxon>Eukaryota</taxon>
        <taxon>Metazoa</taxon>
        <taxon>Hemichordata</taxon>
        <taxon>Enteropneusta</taxon>
        <taxon>Harrimaniidae</taxon>
        <taxon>Saccoglossus</taxon>
    </lineage>
</organism>
<evidence type="ECO:0000313" key="4">
    <source>
        <dbReference type="RefSeq" id="XP_002738371.1"/>
    </source>
</evidence>
<evidence type="ECO:0000256" key="1">
    <source>
        <dbReference type="SAM" id="Phobius"/>
    </source>
</evidence>
<feature type="chain" id="PRO_5047355182" evidence="2">
    <location>
        <begin position="20"/>
        <end position="324"/>
    </location>
</feature>
<proteinExistence type="predicted"/>
<dbReference type="Proteomes" id="UP000694865">
    <property type="component" value="Unplaced"/>
</dbReference>
<keyword evidence="1" id="KW-1133">Transmembrane helix</keyword>
<keyword evidence="1" id="KW-0472">Membrane</keyword>
<dbReference type="RefSeq" id="XP_002738371.1">
    <property type="nucleotide sequence ID" value="XM_002738325.2"/>
</dbReference>
<feature type="signal peptide" evidence="2">
    <location>
        <begin position="1"/>
        <end position="19"/>
    </location>
</feature>
<dbReference type="GeneID" id="100372233"/>
<gene>
    <name evidence="4" type="primary">LOC100372233</name>
</gene>
<name>A0ABM0GVQ6_SACKO</name>
<reference evidence="4" key="1">
    <citation type="submission" date="2025-08" db="UniProtKB">
        <authorList>
            <consortium name="RefSeq"/>
        </authorList>
    </citation>
    <scope>IDENTIFICATION</scope>
    <source>
        <tissue evidence="4">Testes</tissue>
    </source>
</reference>
<keyword evidence="1" id="KW-0812">Transmembrane</keyword>
<evidence type="ECO:0000313" key="3">
    <source>
        <dbReference type="Proteomes" id="UP000694865"/>
    </source>
</evidence>
<keyword evidence="2" id="KW-0732">Signal</keyword>
<evidence type="ECO:0000256" key="2">
    <source>
        <dbReference type="SAM" id="SignalP"/>
    </source>
</evidence>
<sequence length="324" mass="36639">MCSSPILLQLFGMFCVIMAESPAHLTIDLGEESGPFEVQCDSFKYFTVEVTEPCMDLRVQVIRSQGEPDLYVSRFPVLYPTEKSLAWSSYDWGHENLTISSWDPEFEIGTFYIGVHAFCSDQVHSGDENSIFILLVESIPSTHPETPDMMGMTIQGTLTPQEYSYYRFCIPRDCVTVDVHLENCLNPEECPTGYSWPELIVSRSIQRPTIYDHSWKLAQIYHRTITIAPPDSNFRVGHYYVAVYGWCTPDEHCPDMSTCGPCHYTRNASFSLSVTMNELSSSDQCPSAKITCEITFSVASNAVINISLLAVSWFVITYKLMFGC</sequence>
<keyword evidence="3" id="KW-1185">Reference proteome</keyword>
<feature type="transmembrane region" description="Helical" evidence="1">
    <location>
        <begin position="294"/>
        <end position="316"/>
    </location>
</feature>
<accession>A0ABM0GVQ6</accession>
<dbReference type="Gene3D" id="2.60.120.380">
    <property type="match status" value="1"/>
</dbReference>
<protein>
    <submittedName>
        <fullName evidence="4">Uncharacterized protein LOC100372233</fullName>
    </submittedName>
</protein>